<dbReference type="OrthoDB" id="2119662at2759"/>
<keyword evidence="2" id="KW-1185">Reference proteome</keyword>
<dbReference type="Proteomes" id="UP000247810">
    <property type="component" value="Unassembled WGS sequence"/>
</dbReference>
<reference evidence="1 2" key="1">
    <citation type="submission" date="2018-02" db="EMBL/GenBank/DDBJ databases">
        <title>The genomes of Aspergillus section Nigri reveals drivers in fungal speciation.</title>
        <authorList>
            <consortium name="DOE Joint Genome Institute"/>
            <person name="Vesth T.C."/>
            <person name="Nybo J."/>
            <person name="Theobald S."/>
            <person name="Brandl J."/>
            <person name="Frisvad J.C."/>
            <person name="Nielsen K.F."/>
            <person name="Lyhne E.K."/>
            <person name="Kogle M.E."/>
            <person name="Kuo A."/>
            <person name="Riley R."/>
            <person name="Clum A."/>
            <person name="Nolan M."/>
            <person name="Lipzen A."/>
            <person name="Salamov A."/>
            <person name="Henrissat B."/>
            <person name="Wiebenga A."/>
            <person name="De vries R.P."/>
            <person name="Grigoriev I.V."/>
            <person name="Mortensen U.H."/>
            <person name="Andersen M.R."/>
            <person name="Baker S.E."/>
        </authorList>
    </citation>
    <scope>NUCLEOTIDE SEQUENCE [LARGE SCALE GENOMIC DNA]</scope>
    <source>
        <strain evidence="1 2">CBS 707.79</strain>
    </source>
</reference>
<dbReference type="VEuPathDB" id="FungiDB:BO71DRAFT_409598"/>
<accession>A0A319DAD0</accession>
<name>A0A319DAD0_9EURO</name>
<dbReference type="AlphaFoldDB" id="A0A319DAD0"/>
<evidence type="ECO:0000313" key="2">
    <source>
        <dbReference type="Proteomes" id="UP000247810"/>
    </source>
</evidence>
<evidence type="ECO:0000313" key="1">
    <source>
        <dbReference type="EMBL" id="PYH94141.1"/>
    </source>
</evidence>
<organism evidence="1 2">
    <name type="scientific">Aspergillus ellipticus CBS 707.79</name>
    <dbReference type="NCBI Taxonomy" id="1448320"/>
    <lineage>
        <taxon>Eukaryota</taxon>
        <taxon>Fungi</taxon>
        <taxon>Dikarya</taxon>
        <taxon>Ascomycota</taxon>
        <taxon>Pezizomycotina</taxon>
        <taxon>Eurotiomycetes</taxon>
        <taxon>Eurotiomycetidae</taxon>
        <taxon>Eurotiales</taxon>
        <taxon>Aspergillaceae</taxon>
        <taxon>Aspergillus</taxon>
        <taxon>Aspergillus subgen. Circumdati</taxon>
    </lineage>
</organism>
<protein>
    <submittedName>
        <fullName evidence="1">Uncharacterized protein</fullName>
    </submittedName>
</protein>
<proteinExistence type="predicted"/>
<gene>
    <name evidence="1" type="ORF">BO71DRAFT_409598</name>
</gene>
<sequence>MAISGSVTLMARGFPKVIFRTVVAYLACGGARHGRFLYSVERLRLKLSTRNYKLENILVFFKQLLKAAGSADPDIYTYISTVTEILIKNLSRAVWMTITDQVTRSAAKIFTAIFIPREARKIF</sequence>
<dbReference type="EMBL" id="KZ825878">
    <property type="protein sequence ID" value="PYH94141.1"/>
    <property type="molecule type" value="Genomic_DNA"/>
</dbReference>